<protein>
    <submittedName>
        <fullName evidence="1">Uncharacterized protein</fullName>
    </submittedName>
</protein>
<dbReference type="Proteomes" id="UP001164250">
    <property type="component" value="Chromosome 3"/>
</dbReference>
<gene>
    <name evidence="1" type="ORF">Patl1_04991</name>
</gene>
<proteinExistence type="predicted"/>
<evidence type="ECO:0000313" key="2">
    <source>
        <dbReference type="Proteomes" id="UP001164250"/>
    </source>
</evidence>
<reference evidence="2" key="1">
    <citation type="journal article" date="2023" name="G3 (Bethesda)">
        <title>Genome assembly and association tests identify interacting loci associated with vigor, precocity, and sex in interspecific pistachio rootstocks.</title>
        <authorList>
            <person name="Palmer W."/>
            <person name="Jacygrad E."/>
            <person name="Sagayaradj S."/>
            <person name="Cavanaugh K."/>
            <person name="Han R."/>
            <person name="Bertier L."/>
            <person name="Beede B."/>
            <person name="Kafkas S."/>
            <person name="Golino D."/>
            <person name="Preece J."/>
            <person name="Michelmore R."/>
        </authorList>
    </citation>
    <scope>NUCLEOTIDE SEQUENCE [LARGE SCALE GENOMIC DNA]</scope>
</reference>
<keyword evidence="2" id="KW-1185">Reference proteome</keyword>
<evidence type="ECO:0000313" key="1">
    <source>
        <dbReference type="EMBL" id="KAJ0102771.1"/>
    </source>
</evidence>
<name>A0ACC1BUG4_9ROSI</name>
<comment type="caution">
    <text evidence="1">The sequence shown here is derived from an EMBL/GenBank/DDBJ whole genome shotgun (WGS) entry which is preliminary data.</text>
</comment>
<dbReference type="EMBL" id="CM047899">
    <property type="protein sequence ID" value="KAJ0102771.1"/>
    <property type="molecule type" value="Genomic_DNA"/>
</dbReference>
<accession>A0ACC1BUG4</accession>
<sequence>METYDLKSIAVSIVLVTVVTWAWGLLNWVWFRPKKFEKYLRQQGLKGKPYRLLYGDLKENLMMIKEAKSRPLNLSDDVVPLVLPFIDKLVKEYGDNSFTWFGTVPRVVIMNPNQLKEIFTKINHFQKSKATNPLVKSVATGLAEYEGEKWTKHRRIINPAFHQEKLKLMLPAFSKVCWELISKWEKLASKEGSCEFDVWPELQKLTGDVISQTAFGSNYEEGRRISQLQIELVDLAMQAAQSPYIPGLRFLPTKRNKRMKEIDNEVRALLMGIIKNREKAMKASEGATNNDLLEILMESNFREIKEHGSNKNVGMTIHDVIEECRVFYLAGQETTSVLLVWTLLLLSKHQDWQARAREEVFQVFGENKPNQDGLNRLKVVSMILYEVLRLYPPLVTLPRAVYKDVKLGNLSLPAGVEIFLPVILLHHDQELWGDDAKEFKPERFSEGISKATKNQTSFIPFGWGPRICIGQNFALMEAKIALAMILQKFTLELSPSYVHSPNKILTIHPQYGAQLILKKVA</sequence>
<organism evidence="1 2">
    <name type="scientific">Pistacia atlantica</name>
    <dbReference type="NCBI Taxonomy" id="434234"/>
    <lineage>
        <taxon>Eukaryota</taxon>
        <taxon>Viridiplantae</taxon>
        <taxon>Streptophyta</taxon>
        <taxon>Embryophyta</taxon>
        <taxon>Tracheophyta</taxon>
        <taxon>Spermatophyta</taxon>
        <taxon>Magnoliopsida</taxon>
        <taxon>eudicotyledons</taxon>
        <taxon>Gunneridae</taxon>
        <taxon>Pentapetalae</taxon>
        <taxon>rosids</taxon>
        <taxon>malvids</taxon>
        <taxon>Sapindales</taxon>
        <taxon>Anacardiaceae</taxon>
        <taxon>Pistacia</taxon>
    </lineage>
</organism>